<protein>
    <submittedName>
        <fullName evidence="1">Uncharacterized protein</fullName>
    </submittedName>
</protein>
<gene>
    <name evidence="1" type="ORF">DXD09_08715</name>
</gene>
<evidence type="ECO:0000313" key="1">
    <source>
        <dbReference type="EMBL" id="RGK45396.1"/>
    </source>
</evidence>
<accession>A0A8B2YXT9</accession>
<sequence length="59" mass="6489">MTEILTGSVAQTAFIKKSSFKCIKIEKMPNKNSLKRPPLSGIELIQARNGILPVLSYLA</sequence>
<name>A0A8B2YXT9_9LACO</name>
<organism evidence="1 2">
    <name type="scientific">Ligilactobacillus ruminis</name>
    <dbReference type="NCBI Taxonomy" id="1623"/>
    <lineage>
        <taxon>Bacteria</taxon>
        <taxon>Bacillati</taxon>
        <taxon>Bacillota</taxon>
        <taxon>Bacilli</taxon>
        <taxon>Lactobacillales</taxon>
        <taxon>Lactobacillaceae</taxon>
        <taxon>Ligilactobacillus</taxon>
    </lineage>
</organism>
<dbReference type="EMBL" id="QSQR01000009">
    <property type="protein sequence ID" value="RGK45396.1"/>
    <property type="molecule type" value="Genomic_DNA"/>
</dbReference>
<proteinExistence type="predicted"/>
<evidence type="ECO:0000313" key="2">
    <source>
        <dbReference type="Proteomes" id="UP000260790"/>
    </source>
</evidence>
<dbReference type="AlphaFoldDB" id="A0A8B2YXT9"/>
<reference evidence="1 2" key="1">
    <citation type="submission" date="2018-08" db="EMBL/GenBank/DDBJ databases">
        <title>A genome reference for cultivated species of the human gut microbiota.</title>
        <authorList>
            <person name="Zou Y."/>
            <person name="Xue W."/>
            <person name="Luo G."/>
        </authorList>
    </citation>
    <scope>NUCLEOTIDE SEQUENCE [LARGE SCALE GENOMIC DNA]</scope>
    <source>
        <strain evidence="1 2">TF10-9AT</strain>
    </source>
</reference>
<comment type="caution">
    <text evidence="1">The sequence shown here is derived from an EMBL/GenBank/DDBJ whole genome shotgun (WGS) entry which is preliminary data.</text>
</comment>
<dbReference type="Proteomes" id="UP000260790">
    <property type="component" value="Unassembled WGS sequence"/>
</dbReference>